<proteinExistence type="predicted"/>
<sequence length="443" mass="50980">MKKNYAGYNDKVTVSNRNKFEVFTDSLLMEAGEAPPYQCFPILKKWLSFFKDKHMSISYDDSKFTKEQLINYYAKEEKTDWTDSLFNSYLKKEQADIDSLEGIWKDQAGYYQIGIVKDKNRKNEFIGFIIKANGSTWGPQQVKLRITKNRGQYRLKVFRAIDHSENQLFLQKVKDTLTFGDGTVTSKWYKNFVPPPKVSSQTANNELFPKFKFLDDKTCLFQMPSYASLDNVKVMDSLLKKNALELEKCEHLIIDLRNNYGGSVLSYDKLIPYLYANPILTEGGSVLATEENIRDYYSQIPSNIADSMKTIFEKNVRELKTHLNEIYPLYPVDTITFSKVFKNPKSVSLIINKNTASAAEIFVLQARQSTKVKLYGSNTSGAIDYLEVVRTKLPFGFYGLGYPACKSLRLPEYPLDNIGIKPDVEIPVTVSDWIDFVRTYTKK</sequence>
<keyword evidence="3" id="KW-1185">Reference proteome</keyword>
<dbReference type="PANTHER" id="PTHR32060">
    <property type="entry name" value="TAIL-SPECIFIC PROTEASE"/>
    <property type="match status" value="1"/>
</dbReference>
<dbReference type="Proteomes" id="UP001144341">
    <property type="component" value="Unassembled WGS sequence"/>
</dbReference>
<dbReference type="RefSeq" id="WP_269414392.1">
    <property type="nucleotide sequence ID" value="NZ_JAPWGL010000001.1"/>
</dbReference>
<dbReference type="Pfam" id="PF03572">
    <property type="entry name" value="Peptidase_S41"/>
    <property type="match status" value="1"/>
</dbReference>
<organism evidence="2 3">
    <name type="scientific">Pedobacter rhodius</name>
    <dbReference type="NCBI Taxonomy" id="3004098"/>
    <lineage>
        <taxon>Bacteria</taxon>
        <taxon>Pseudomonadati</taxon>
        <taxon>Bacteroidota</taxon>
        <taxon>Sphingobacteriia</taxon>
        <taxon>Sphingobacteriales</taxon>
        <taxon>Sphingobacteriaceae</taxon>
        <taxon>Pedobacter</taxon>
    </lineage>
</organism>
<evidence type="ECO:0000313" key="3">
    <source>
        <dbReference type="Proteomes" id="UP001144341"/>
    </source>
</evidence>
<evidence type="ECO:0000313" key="2">
    <source>
        <dbReference type="EMBL" id="MCZ4222592.1"/>
    </source>
</evidence>
<dbReference type="InterPro" id="IPR005151">
    <property type="entry name" value="Tail-specific_protease"/>
</dbReference>
<comment type="caution">
    <text evidence="2">The sequence shown here is derived from an EMBL/GenBank/DDBJ whole genome shotgun (WGS) entry which is preliminary data.</text>
</comment>
<gene>
    <name evidence="2" type="ORF">O0931_04710</name>
</gene>
<evidence type="ECO:0000259" key="1">
    <source>
        <dbReference type="SMART" id="SM00245"/>
    </source>
</evidence>
<reference evidence="2" key="1">
    <citation type="submission" date="2022-12" db="EMBL/GenBank/DDBJ databases">
        <title>Genome sequence of SJ11.</title>
        <authorList>
            <person name="Woo H."/>
        </authorList>
    </citation>
    <scope>NUCLEOTIDE SEQUENCE</scope>
    <source>
        <strain evidence="2">SJ11</strain>
    </source>
</reference>
<dbReference type="SMART" id="SM00245">
    <property type="entry name" value="TSPc"/>
    <property type="match status" value="1"/>
</dbReference>
<dbReference type="Gene3D" id="3.90.226.10">
    <property type="entry name" value="2-enoyl-CoA Hydratase, Chain A, domain 1"/>
    <property type="match status" value="1"/>
</dbReference>
<accession>A0ABT4KUJ4</accession>
<name>A0ABT4KUJ4_9SPHI</name>
<dbReference type="SUPFAM" id="SSF52096">
    <property type="entry name" value="ClpP/crotonase"/>
    <property type="match status" value="1"/>
</dbReference>
<dbReference type="EMBL" id="JAPWGL010000001">
    <property type="protein sequence ID" value="MCZ4222592.1"/>
    <property type="molecule type" value="Genomic_DNA"/>
</dbReference>
<dbReference type="PANTHER" id="PTHR32060:SF30">
    <property type="entry name" value="CARBOXY-TERMINAL PROCESSING PROTEASE CTPA"/>
    <property type="match status" value="1"/>
</dbReference>
<feature type="domain" description="Tail specific protease" evidence="1">
    <location>
        <begin position="181"/>
        <end position="427"/>
    </location>
</feature>
<protein>
    <submittedName>
        <fullName evidence="2">S41 family peptidase</fullName>
    </submittedName>
</protein>
<dbReference type="InterPro" id="IPR029045">
    <property type="entry name" value="ClpP/crotonase-like_dom_sf"/>
</dbReference>